<dbReference type="AlphaFoldDB" id="A0A9D1V8W3"/>
<sequence>MSRKSVAVLDVRSDAVTVLIGERGVNNTFVFQGIHTLPYDGYADAEFFDTQQLCKAVTACLEEAERSYGERIREIFVGVPGEFLRVVTKRCFMSFQSKRRVNAYDLNSLFDQGTQQEQGFKLIRRSAVCYITSDNRRTIDPIGMVSDSLEGYLSYFYADLRYEELFINTLTAYGIRKVEFLPVSLAEALYLIPSEVRDEYAVLLDIGKLSMTFSVVCGNGIVYQNACSLGGGHVTAQLYTDGDPAQLPFDVAEAMIGKINLSAKDTPGAVIEYVDKMQSYSLPIQFLKEKVREGLDLLCERISSFLENYGDKSIDYKPILLTGGGITGIRGAREHLSNRLNKVVEIIAPKLPYYNKAAQSSLLSLLNMALETKRSKGFFYKLFNGIGG</sequence>
<evidence type="ECO:0000259" key="1">
    <source>
        <dbReference type="SMART" id="SM00842"/>
    </source>
</evidence>
<dbReference type="GO" id="GO:0051301">
    <property type="term" value="P:cell division"/>
    <property type="evidence" value="ECO:0007669"/>
    <property type="project" value="InterPro"/>
</dbReference>
<gene>
    <name evidence="2" type="ORF">H9741_07445</name>
</gene>
<dbReference type="InterPro" id="IPR003494">
    <property type="entry name" value="SHS2_FtsA"/>
</dbReference>
<comment type="caution">
    <text evidence="2">The sequence shown here is derived from an EMBL/GenBank/DDBJ whole genome shotgun (WGS) entry which is preliminary data.</text>
</comment>
<dbReference type="PANTHER" id="PTHR32432">
    <property type="entry name" value="CELL DIVISION PROTEIN FTSA-RELATED"/>
    <property type="match status" value="1"/>
</dbReference>
<protein>
    <recommendedName>
        <fullName evidence="1">SHS2 domain-containing protein</fullName>
    </recommendedName>
</protein>
<dbReference type="Gene3D" id="3.30.420.40">
    <property type="match status" value="1"/>
</dbReference>
<dbReference type="SUPFAM" id="SSF53067">
    <property type="entry name" value="Actin-like ATPase domain"/>
    <property type="match status" value="2"/>
</dbReference>
<dbReference type="Proteomes" id="UP000824204">
    <property type="component" value="Unassembled WGS sequence"/>
</dbReference>
<dbReference type="InterPro" id="IPR050696">
    <property type="entry name" value="FtsA/MreB"/>
</dbReference>
<feature type="domain" description="SHS2" evidence="1">
    <location>
        <begin position="6"/>
        <end position="191"/>
    </location>
</feature>
<dbReference type="InterPro" id="IPR043129">
    <property type="entry name" value="ATPase_NBD"/>
</dbReference>
<reference evidence="2" key="2">
    <citation type="submission" date="2021-04" db="EMBL/GenBank/DDBJ databases">
        <authorList>
            <person name="Gilroy R."/>
        </authorList>
    </citation>
    <scope>NUCLEOTIDE SEQUENCE</scope>
    <source>
        <strain evidence="2">811</strain>
    </source>
</reference>
<proteinExistence type="predicted"/>
<name>A0A9D1V8W3_9FIRM</name>
<organism evidence="2 3">
    <name type="scientific">Candidatus Borkfalkia faecipullorum</name>
    <dbReference type="NCBI Taxonomy" id="2838510"/>
    <lineage>
        <taxon>Bacteria</taxon>
        <taxon>Bacillati</taxon>
        <taxon>Bacillota</taxon>
        <taxon>Clostridia</taxon>
        <taxon>Christensenellales</taxon>
        <taxon>Christensenellaceae</taxon>
        <taxon>Candidatus Borkfalkia</taxon>
    </lineage>
</organism>
<evidence type="ECO:0000313" key="2">
    <source>
        <dbReference type="EMBL" id="HIX08286.1"/>
    </source>
</evidence>
<reference evidence="2" key="1">
    <citation type="journal article" date="2021" name="PeerJ">
        <title>Extensive microbial diversity within the chicken gut microbiome revealed by metagenomics and culture.</title>
        <authorList>
            <person name="Gilroy R."/>
            <person name="Ravi A."/>
            <person name="Getino M."/>
            <person name="Pursley I."/>
            <person name="Horton D.L."/>
            <person name="Alikhan N.F."/>
            <person name="Baker D."/>
            <person name="Gharbi K."/>
            <person name="Hall N."/>
            <person name="Watson M."/>
            <person name="Adriaenssens E.M."/>
            <person name="Foster-Nyarko E."/>
            <person name="Jarju S."/>
            <person name="Secka A."/>
            <person name="Antonio M."/>
            <person name="Oren A."/>
            <person name="Chaudhuri R.R."/>
            <person name="La Ragione R."/>
            <person name="Hildebrand F."/>
            <person name="Pallen M.J."/>
        </authorList>
    </citation>
    <scope>NUCLEOTIDE SEQUENCE</scope>
    <source>
        <strain evidence="2">811</strain>
    </source>
</reference>
<accession>A0A9D1V8W3</accession>
<dbReference type="EMBL" id="DXFX01000097">
    <property type="protein sequence ID" value="HIX08286.1"/>
    <property type="molecule type" value="Genomic_DNA"/>
</dbReference>
<dbReference type="SMART" id="SM00842">
    <property type="entry name" value="FtsA"/>
    <property type="match status" value="1"/>
</dbReference>
<evidence type="ECO:0000313" key="3">
    <source>
        <dbReference type="Proteomes" id="UP000824204"/>
    </source>
</evidence>